<dbReference type="EMBL" id="MN967053">
    <property type="protein sequence ID" value="QIC19657.1"/>
    <property type="molecule type" value="Genomic_DNA"/>
</dbReference>
<name>A0A6C0W2S3_PALDE</name>
<keyword evidence="1" id="KW-0689">Ribosomal protein</keyword>
<dbReference type="AlphaFoldDB" id="A0A6C0W2S3"/>
<reference evidence="1" key="1">
    <citation type="submission" date="2020-01" db="EMBL/GenBank/DDBJ databases">
        <title>Analysis of the complete organellar genomes of Palmaria decipiens (Palmariaceae, Rhodophyta) from Antarctica confirms its taxonomic placement in the genus Palmaria.</title>
        <authorList>
            <person name="Bustamante D.E."/>
        </authorList>
    </citation>
    <scope>NUCLEOTIDE SEQUENCE</scope>
</reference>
<keyword evidence="1" id="KW-0687">Ribonucleoprotein</keyword>
<protein>
    <submittedName>
        <fullName evidence="1">Ribosomal protein S11</fullName>
    </submittedName>
</protein>
<dbReference type="RefSeq" id="YP_009739218.1">
    <property type="nucleotide sequence ID" value="NC_046496.1"/>
</dbReference>
<gene>
    <name evidence="1" type="primary">rps11</name>
</gene>
<accession>A0A6C0W2S3</accession>
<geneLocation type="mitochondrion" evidence="1"/>
<dbReference type="GO" id="GO:0005840">
    <property type="term" value="C:ribosome"/>
    <property type="evidence" value="ECO:0007669"/>
    <property type="project" value="UniProtKB-KW"/>
</dbReference>
<proteinExistence type="predicted"/>
<dbReference type="GeneID" id="44795216"/>
<sequence>MLFVLLQIWQAMYFFGLQQDVKSLEV</sequence>
<keyword evidence="1" id="KW-0496">Mitochondrion</keyword>
<organism evidence="1">
    <name type="scientific">Palmaria decipiens</name>
    <name type="common">Red alga</name>
    <name type="synonym">Rhodymenia decipiens</name>
    <dbReference type="NCBI Taxonomy" id="187399"/>
    <lineage>
        <taxon>Eukaryota</taxon>
        <taxon>Rhodophyta</taxon>
        <taxon>Florideophyceae</taxon>
        <taxon>Nemaliophycidae</taxon>
        <taxon>Palmariales</taxon>
        <taxon>Palmariaceae</taxon>
        <taxon>Palmaria</taxon>
    </lineage>
</organism>
<evidence type="ECO:0000313" key="1">
    <source>
        <dbReference type="EMBL" id="QIC19657.1"/>
    </source>
</evidence>